<dbReference type="EMBL" id="JACSEA010000013">
    <property type="protein sequence ID" value="KAF7386927.1"/>
    <property type="molecule type" value="Genomic_DNA"/>
</dbReference>
<reference evidence="2" key="1">
    <citation type="journal article" date="2020" name="G3 (Bethesda)">
        <title>High-Quality Assemblies for Three Invasive Social Wasps from the &lt;i&gt;Vespula&lt;/i&gt; Genus.</title>
        <authorList>
            <person name="Harrop T.W.R."/>
            <person name="Guhlin J."/>
            <person name="McLaughlin G.M."/>
            <person name="Permina E."/>
            <person name="Stockwell P."/>
            <person name="Gilligan J."/>
            <person name="Le Lec M.F."/>
            <person name="Gruber M.A.M."/>
            <person name="Quinn O."/>
            <person name="Lovegrove M."/>
            <person name="Duncan E.J."/>
            <person name="Remnant E.J."/>
            <person name="Van Eeckhoven J."/>
            <person name="Graham B."/>
            <person name="Knapp R.A."/>
            <person name="Langford K.W."/>
            <person name="Kronenberg Z."/>
            <person name="Press M.O."/>
            <person name="Eacker S.M."/>
            <person name="Wilson-Rankin E.E."/>
            <person name="Purcell J."/>
            <person name="Lester P.J."/>
            <person name="Dearden P.K."/>
        </authorList>
    </citation>
    <scope>NUCLEOTIDE SEQUENCE</scope>
    <source>
        <strain evidence="2">Marl-1</strain>
    </source>
</reference>
<dbReference type="AlphaFoldDB" id="A0A834MVI6"/>
<keyword evidence="3" id="KW-1185">Reference proteome</keyword>
<gene>
    <name evidence="2" type="ORF">HZH66_011379</name>
</gene>
<proteinExistence type="predicted"/>
<feature type="compositionally biased region" description="Acidic residues" evidence="1">
    <location>
        <begin position="80"/>
        <end position="91"/>
    </location>
</feature>
<comment type="caution">
    <text evidence="2">The sequence shown here is derived from an EMBL/GenBank/DDBJ whole genome shotgun (WGS) entry which is preliminary data.</text>
</comment>
<organism evidence="2 3">
    <name type="scientific">Vespula vulgaris</name>
    <name type="common">Yellow jacket</name>
    <name type="synonym">Wasp</name>
    <dbReference type="NCBI Taxonomy" id="7454"/>
    <lineage>
        <taxon>Eukaryota</taxon>
        <taxon>Metazoa</taxon>
        <taxon>Ecdysozoa</taxon>
        <taxon>Arthropoda</taxon>
        <taxon>Hexapoda</taxon>
        <taxon>Insecta</taxon>
        <taxon>Pterygota</taxon>
        <taxon>Neoptera</taxon>
        <taxon>Endopterygota</taxon>
        <taxon>Hymenoptera</taxon>
        <taxon>Apocrita</taxon>
        <taxon>Aculeata</taxon>
        <taxon>Vespoidea</taxon>
        <taxon>Vespidae</taxon>
        <taxon>Vespinae</taxon>
        <taxon>Vespula</taxon>
    </lineage>
</organism>
<accession>A0A834MVI6</accession>
<protein>
    <submittedName>
        <fullName evidence="2">Uncharacterized protein</fullName>
    </submittedName>
</protein>
<feature type="compositionally biased region" description="Basic and acidic residues" evidence="1">
    <location>
        <begin position="1"/>
        <end position="20"/>
    </location>
</feature>
<evidence type="ECO:0000313" key="3">
    <source>
        <dbReference type="Proteomes" id="UP000614350"/>
    </source>
</evidence>
<feature type="compositionally biased region" description="Basic residues" evidence="1">
    <location>
        <begin position="21"/>
        <end position="35"/>
    </location>
</feature>
<feature type="compositionally biased region" description="Basic and acidic residues" evidence="1">
    <location>
        <begin position="44"/>
        <end position="53"/>
    </location>
</feature>
<sequence length="168" mass="18849">MRDGRRVNSLENNRDEDIARRCYKKGAAKGARPKGQHFPGNLIKVRDEERRGEVMQQEEEEGEGEGAEEGEGGEGGEGGEREEEGEEEEEGDYNKKLPSKAIQTKCSITKYHEKYKRMNVATERAEEFRSAFPVSRSASKSVGRKEGPVGEGSWIEWALEGSRPSVTR</sequence>
<name>A0A834MVI6_VESVU</name>
<feature type="region of interest" description="Disordered" evidence="1">
    <location>
        <begin position="127"/>
        <end position="149"/>
    </location>
</feature>
<evidence type="ECO:0000256" key="1">
    <source>
        <dbReference type="SAM" id="MobiDB-lite"/>
    </source>
</evidence>
<evidence type="ECO:0000313" key="2">
    <source>
        <dbReference type="EMBL" id="KAF7386927.1"/>
    </source>
</evidence>
<dbReference type="Proteomes" id="UP000614350">
    <property type="component" value="Unassembled WGS sequence"/>
</dbReference>
<feature type="region of interest" description="Disordered" evidence="1">
    <location>
        <begin position="1"/>
        <end position="103"/>
    </location>
</feature>
<feature type="compositionally biased region" description="Acidic residues" evidence="1">
    <location>
        <begin position="56"/>
        <end position="74"/>
    </location>
</feature>